<keyword evidence="1" id="KW-0560">Oxidoreductase</keyword>
<evidence type="ECO:0000256" key="1">
    <source>
        <dbReference type="ARBA" id="ARBA00023002"/>
    </source>
</evidence>
<comment type="caution">
    <text evidence="3">The sequence shown here is derived from an EMBL/GenBank/DDBJ whole genome shotgun (WGS) entry which is preliminary data.</text>
</comment>
<dbReference type="SUPFAM" id="SSF51735">
    <property type="entry name" value="NAD(P)-binding Rossmann-fold domains"/>
    <property type="match status" value="1"/>
</dbReference>
<organism evidence="3 4">
    <name type="scientific">Parthenolecanium corni</name>
    <dbReference type="NCBI Taxonomy" id="536013"/>
    <lineage>
        <taxon>Eukaryota</taxon>
        <taxon>Metazoa</taxon>
        <taxon>Ecdysozoa</taxon>
        <taxon>Arthropoda</taxon>
        <taxon>Hexapoda</taxon>
        <taxon>Insecta</taxon>
        <taxon>Pterygota</taxon>
        <taxon>Neoptera</taxon>
        <taxon>Paraneoptera</taxon>
        <taxon>Hemiptera</taxon>
        <taxon>Sternorrhyncha</taxon>
        <taxon>Coccoidea</taxon>
        <taxon>Coccidae</taxon>
        <taxon>Parthenolecanium</taxon>
    </lineage>
</organism>
<evidence type="ECO:0000313" key="4">
    <source>
        <dbReference type="Proteomes" id="UP001367676"/>
    </source>
</evidence>
<dbReference type="GO" id="GO:0016491">
    <property type="term" value="F:oxidoreductase activity"/>
    <property type="evidence" value="ECO:0007669"/>
    <property type="project" value="UniProtKB-KW"/>
</dbReference>
<dbReference type="AlphaFoldDB" id="A0AAN9TLB0"/>
<dbReference type="Pfam" id="PF00106">
    <property type="entry name" value="adh_short"/>
    <property type="match status" value="1"/>
</dbReference>
<dbReference type="InterPro" id="IPR002347">
    <property type="entry name" value="SDR_fam"/>
</dbReference>
<dbReference type="InterPro" id="IPR036291">
    <property type="entry name" value="NAD(P)-bd_dom_sf"/>
</dbReference>
<accession>A0AAN9TLB0</accession>
<gene>
    <name evidence="3" type="ORF">V9T40_002942</name>
</gene>
<feature type="compositionally biased region" description="Polar residues" evidence="2">
    <location>
        <begin position="355"/>
        <end position="367"/>
    </location>
</feature>
<sequence>MISGIILIVLPVVISIGIIRKYQERKWGRFTSTESLAGKVFIVTGANSGIGKATTCGLVRRNAKVIMACRDINSAKKAIADIRRETPNGEMIPLYLDLQSIDSIKTFANIVLHDFPKIHVLINNAGISMPLREKLMTDDGFEIHFQVNYLGHFILAKLLSRRLQESSPSRVVVVSSSLHESGEIDFDNLNGEKGFKIIGHRNPAYCNTKLMNAYFAVELRKRFENHGVTVSAVCPGFCKTGLMRYASIKWYHWPVLLVVALLYMRTAKQGSETVLYCSIAEELETSNHWLYRNCDKYYSSHVFKPDVSAKLWQILVHGAETELRVELEAETKDSTSTNSNAPGWWNWSNNSAPKANSNDDVSVSHSAELNGKESNAEDGLTTRFSLGSLSPYSLLSSIGPDTDSLQLANDVFNMYYYPESTSYLSMASTLLKLLLFFMPGGGIVQQASFIMEMTKITYKVAYMYFTGSDNIDIATAIAPDLLKVVTLGDTVDISSMDASSFLRYVESIQFPRLSNDQEDEIRKNVENVLDKYFPNIESPRRDEMVDAFEQTIKFFALLVSANHFISPS</sequence>
<reference evidence="3 4" key="1">
    <citation type="submission" date="2024-03" db="EMBL/GenBank/DDBJ databases">
        <title>Adaptation during the transition from Ophiocordyceps entomopathogen to insect associate is accompanied by gene loss and intensified selection.</title>
        <authorList>
            <person name="Ward C.M."/>
            <person name="Onetto C.A."/>
            <person name="Borneman A.R."/>
        </authorList>
    </citation>
    <scope>NUCLEOTIDE SEQUENCE [LARGE SCALE GENOMIC DNA]</scope>
    <source>
        <strain evidence="3">AWRI1</strain>
        <tissue evidence="3">Single Adult Female</tissue>
    </source>
</reference>
<dbReference type="PANTHER" id="PTHR43157:SF31">
    <property type="entry name" value="PHOSPHATIDYLINOSITOL-GLYCAN BIOSYNTHESIS CLASS F PROTEIN"/>
    <property type="match status" value="1"/>
</dbReference>
<feature type="region of interest" description="Disordered" evidence="2">
    <location>
        <begin position="355"/>
        <end position="374"/>
    </location>
</feature>
<name>A0AAN9TLB0_9HEMI</name>
<evidence type="ECO:0000313" key="3">
    <source>
        <dbReference type="EMBL" id="KAK7591329.1"/>
    </source>
</evidence>
<evidence type="ECO:0000256" key="2">
    <source>
        <dbReference type="SAM" id="MobiDB-lite"/>
    </source>
</evidence>
<proteinExistence type="predicted"/>
<dbReference type="PRINTS" id="PR00081">
    <property type="entry name" value="GDHRDH"/>
</dbReference>
<dbReference type="Gene3D" id="3.40.50.720">
    <property type="entry name" value="NAD(P)-binding Rossmann-like Domain"/>
    <property type="match status" value="1"/>
</dbReference>
<keyword evidence="4" id="KW-1185">Reference proteome</keyword>
<protein>
    <submittedName>
        <fullName evidence="3">Uncharacterized protein</fullName>
    </submittedName>
</protein>
<dbReference type="PANTHER" id="PTHR43157">
    <property type="entry name" value="PHOSPHATIDYLINOSITOL-GLYCAN BIOSYNTHESIS CLASS F PROTEIN-RELATED"/>
    <property type="match status" value="1"/>
</dbReference>
<dbReference type="EMBL" id="JBBCAQ010000022">
    <property type="protein sequence ID" value="KAK7591329.1"/>
    <property type="molecule type" value="Genomic_DNA"/>
</dbReference>
<dbReference type="Proteomes" id="UP001367676">
    <property type="component" value="Unassembled WGS sequence"/>
</dbReference>